<dbReference type="AlphaFoldDB" id="A0A4R3MND7"/>
<dbReference type="InterPro" id="IPR051083">
    <property type="entry name" value="GrpII_Intron_Splice-Mob/Def"/>
</dbReference>
<name>A0A4R3MND7_9FIRM</name>
<protein>
    <submittedName>
        <fullName evidence="2">Group II intron maturase</fullName>
    </submittedName>
</protein>
<dbReference type="InterPro" id="IPR013597">
    <property type="entry name" value="Mat_intron_G2"/>
</dbReference>
<sequence length="197" mass="23903">MGYRKNRGAKQAVEYLGKELNFGKYTYIVEADIKGFFDNVNHQWLKRMLEEKVRDKRIITLIEKWLKAGIIFTFRWEKSRKGKDIITHKTSKKGFKRTIQKFKEWIRKNRHCRLMKMFKELNTKLRGYYNYYGTIGNSKKITQVYRIVIGTLYKWLNRRSQRKSFIWGAFGKVIKRYKLLKPYIASRYQQTTIKISC</sequence>
<comment type="caution">
    <text evidence="2">The sequence shown here is derived from an EMBL/GenBank/DDBJ whole genome shotgun (WGS) entry which is preliminary data.</text>
</comment>
<dbReference type="PANTHER" id="PTHR34047">
    <property type="entry name" value="NUCLEAR INTRON MATURASE 1, MITOCHONDRIAL-RELATED"/>
    <property type="match status" value="1"/>
</dbReference>
<keyword evidence="3" id="KW-1185">Reference proteome</keyword>
<dbReference type="EMBL" id="SMAL01000004">
    <property type="protein sequence ID" value="TCT14860.1"/>
    <property type="molecule type" value="Genomic_DNA"/>
</dbReference>
<reference evidence="2 3" key="1">
    <citation type="submission" date="2019-03" db="EMBL/GenBank/DDBJ databases">
        <title>Genomic Encyclopedia of Type Strains, Phase IV (KMG-IV): sequencing the most valuable type-strain genomes for metagenomic binning, comparative biology and taxonomic classification.</title>
        <authorList>
            <person name="Goeker M."/>
        </authorList>
    </citation>
    <scope>NUCLEOTIDE SEQUENCE [LARGE SCALE GENOMIC DNA]</scope>
    <source>
        <strain evidence="2 3">DSM 24629</strain>
    </source>
</reference>
<evidence type="ECO:0000259" key="1">
    <source>
        <dbReference type="Pfam" id="PF08388"/>
    </source>
</evidence>
<evidence type="ECO:0000313" key="2">
    <source>
        <dbReference type="EMBL" id="TCT14860.1"/>
    </source>
</evidence>
<gene>
    <name evidence="2" type="ORF">EDC18_1046</name>
</gene>
<organism evidence="2 3">
    <name type="scientific">Natranaerovirga pectinivora</name>
    <dbReference type="NCBI Taxonomy" id="682400"/>
    <lineage>
        <taxon>Bacteria</taxon>
        <taxon>Bacillati</taxon>
        <taxon>Bacillota</taxon>
        <taxon>Clostridia</taxon>
        <taxon>Lachnospirales</taxon>
        <taxon>Natranaerovirgaceae</taxon>
        <taxon>Natranaerovirga</taxon>
    </lineage>
</organism>
<accession>A0A4R3MND7</accession>
<dbReference type="SUPFAM" id="SSF56672">
    <property type="entry name" value="DNA/RNA polymerases"/>
    <property type="match status" value="1"/>
</dbReference>
<evidence type="ECO:0000313" key="3">
    <source>
        <dbReference type="Proteomes" id="UP000294902"/>
    </source>
</evidence>
<dbReference type="PANTHER" id="PTHR34047:SF8">
    <property type="entry name" value="PROTEIN YKFC"/>
    <property type="match status" value="1"/>
</dbReference>
<proteinExistence type="predicted"/>
<dbReference type="Pfam" id="PF08388">
    <property type="entry name" value="GIIM"/>
    <property type="match status" value="1"/>
</dbReference>
<dbReference type="InterPro" id="IPR043502">
    <property type="entry name" value="DNA/RNA_pol_sf"/>
</dbReference>
<dbReference type="Proteomes" id="UP000294902">
    <property type="component" value="Unassembled WGS sequence"/>
</dbReference>
<feature type="domain" description="Group II intron maturase-specific" evidence="1">
    <location>
        <begin position="96"/>
        <end position="167"/>
    </location>
</feature>